<evidence type="ECO:0000256" key="1">
    <source>
        <dbReference type="SAM" id="MobiDB-lite"/>
    </source>
</evidence>
<protein>
    <submittedName>
        <fullName evidence="4">Chitinase-like protein PB1E7.04c isoform X1</fullName>
    </submittedName>
</protein>
<feature type="region of interest" description="Disordered" evidence="1">
    <location>
        <begin position="816"/>
        <end position="863"/>
    </location>
</feature>
<dbReference type="Proteomes" id="UP000694843">
    <property type="component" value="Unplaced"/>
</dbReference>
<evidence type="ECO:0000256" key="2">
    <source>
        <dbReference type="SAM" id="SignalP"/>
    </source>
</evidence>
<feature type="compositionally biased region" description="Low complexity" evidence="1">
    <location>
        <begin position="838"/>
        <end position="852"/>
    </location>
</feature>
<feature type="compositionally biased region" description="Low complexity" evidence="1">
    <location>
        <begin position="816"/>
        <end position="825"/>
    </location>
</feature>
<dbReference type="GeneID" id="108682948"/>
<reference evidence="4" key="1">
    <citation type="submission" date="2025-08" db="UniProtKB">
        <authorList>
            <consortium name="RefSeq"/>
        </authorList>
    </citation>
    <scope>IDENTIFICATION</scope>
    <source>
        <tissue evidence="4">Whole organism</tissue>
    </source>
</reference>
<feature type="compositionally biased region" description="Low complexity" evidence="1">
    <location>
        <begin position="457"/>
        <end position="508"/>
    </location>
</feature>
<feature type="compositionally biased region" description="Polar residues" evidence="1">
    <location>
        <begin position="433"/>
        <end position="450"/>
    </location>
</feature>
<feature type="region of interest" description="Disordered" evidence="1">
    <location>
        <begin position="30"/>
        <end position="54"/>
    </location>
</feature>
<dbReference type="RefSeq" id="XP_018027703.1">
    <property type="nucleotide sequence ID" value="XM_018172214.2"/>
</dbReference>
<feature type="compositionally biased region" description="Basic and acidic residues" evidence="1">
    <location>
        <begin position="99"/>
        <end position="110"/>
    </location>
</feature>
<dbReference type="OrthoDB" id="6373703at2759"/>
<keyword evidence="3" id="KW-1185">Reference proteome</keyword>
<evidence type="ECO:0000313" key="4">
    <source>
        <dbReference type="RefSeq" id="XP_018027703.1"/>
    </source>
</evidence>
<sequence length="929" mass="97897">MTVRKMEHVALGVTAIAVVVLCSSLMQCAAMPAPPSDAEGDIRSLAAGNTAPPPITEEELHQMLEELLMEAYGDEYEPPASKTTSPTAPESKSSPSPKVKPDASKFKSPDAGKSSTVSTNHQRAKSISGFLVTSPRPQSSTLSVSQVTEGSSSVKPQRDTFTLPPVSLHSVHFDNGLKITQAPIVHAETLTAAESQLQKIEAAPVFHNLERPASSSLPVAVTTQPIKQNLELPAVLSLPEKTMSQSIKQNVKLSAVQSQPEKVMSQHIKQNFELPAVLSLPEEDMFKSTTKISKLATNPKAPAVSPTIVQSLTSAELKGAVLVEQEDQPNILIVDRRTKKKEDKELLATKMFEDAARNSRSPAATNQPAPTSAIALEPISLDAFASSDSNLDSTTSSLIQSATLISHIKSEGDQPFTTVTGARRKTKSKSRNENIPTTSPNVLLVSQAQVTDDKQSSKSQSASNSQSLSNSQSSANSQSSTNSQSLPNFQLSANSQSSPNSQAFSHSSLTSKPSSNVANVGKSLFDNDGDLLEATRAFTLPNLQTVINPPFRTPVLDVDDVDDDDLLLLQLLGSRMNQAGFKSEQSITPAIKLGSSLNLGPPSSFRTPLNTNSISTSPASESRASPIPGVFTDDNKIVIDLGTLGGVGAPLPLLSGTGNRQENFFTVKEIGSGRNTAQAIASNRPTPTLVTEAGQPVDARMTVGDLIRSLDGLNGIQVLSLSDLRNQQKQAAVSTTGTTIAERLRDAMLSGTPTNGFQNVGVPLPSGNLGNANQVGISSSVQATSGSAGRQADQTATDSLTADSIFDNFFDESSVNSGASSNVGVPLPTVTDNATPADTTSDSFLTTTSDDTNGFPLEDNTNFDFEEYDDDVSSLPAQPESVFRRGISDIFFTKGQWLGTLFGGVIDVGSAVGDSVSKLFNKSGSGSST</sequence>
<dbReference type="AlphaFoldDB" id="A0A8B7PNC4"/>
<feature type="region of interest" description="Disordered" evidence="1">
    <location>
        <begin position="76"/>
        <end position="159"/>
    </location>
</feature>
<proteinExistence type="predicted"/>
<feature type="region of interest" description="Disordered" evidence="1">
    <location>
        <begin position="413"/>
        <end position="516"/>
    </location>
</feature>
<feature type="compositionally biased region" description="Polar residues" evidence="1">
    <location>
        <begin position="135"/>
        <end position="155"/>
    </location>
</feature>
<accession>A0A8B7PNC4</accession>
<organism evidence="3 4">
    <name type="scientific">Hyalella azteca</name>
    <name type="common">Amphipod</name>
    <dbReference type="NCBI Taxonomy" id="294128"/>
    <lineage>
        <taxon>Eukaryota</taxon>
        <taxon>Metazoa</taxon>
        <taxon>Ecdysozoa</taxon>
        <taxon>Arthropoda</taxon>
        <taxon>Crustacea</taxon>
        <taxon>Multicrustacea</taxon>
        <taxon>Malacostraca</taxon>
        <taxon>Eumalacostraca</taxon>
        <taxon>Peracarida</taxon>
        <taxon>Amphipoda</taxon>
        <taxon>Senticaudata</taxon>
        <taxon>Talitrida</taxon>
        <taxon>Talitroidea</taxon>
        <taxon>Hyalellidae</taxon>
        <taxon>Hyalella</taxon>
    </lineage>
</organism>
<feature type="signal peptide" evidence="2">
    <location>
        <begin position="1"/>
        <end position="30"/>
    </location>
</feature>
<feature type="chain" id="PRO_5034614601" evidence="2">
    <location>
        <begin position="31"/>
        <end position="929"/>
    </location>
</feature>
<gene>
    <name evidence="4" type="primary">LOC108682948</name>
</gene>
<dbReference type="KEGG" id="hazt:108682948"/>
<feature type="compositionally biased region" description="Low complexity" evidence="1">
    <location>
        <begin position="78"/>
        <end position="97"/>
    </location>
</feature>
<name>A0A8B7PNC4_HYAAZ</name>
<keyword evidence="2" id="KW-0732">Signal</keyword>
<evidence type="ECO:0000313" key="3">
    <source>
        <dbReference type="Proteomes" id="UP000694843"/>
    </source>
</evidence>